<proteinExistence type="predicted"/>
<evidence type="ECO:0000313" key="2">
    <source>
        <dbReference type="EMBL" id="TQF05577.1"/>
    </source>
</evidence>
<sequence>MKPLLAGKSEFGAIYGTTAARVSEWVTRGVLDYSYARVISGSPYWLLDYARKFGELTARPKAVDEAALEAVVASQQPAAWMANVADLPVIVGQQEVMAIFGLEHGTLVEQAQQRGVWPAGDWHLSGSHLWLLSTALEAAELVTADPTARPWAPPGAERVRQKPLSRIWAADDKVVDALRADTYDGPGSRILPRGRAAKKSTSES</sequence>
<name>A0A540W9I0_9ACTN</name>
<dbReference type="Proteomes" id="UP000319103">
    <property type="component" value="Unassembled WGS sequence"/>
</dbReference>
<gene>
    <name evidence="2" type="ORF">E6W39_29275</name>
</gene>
<accession>A0A540W9I0</accession>
<evidence type="ECO:0000313" key="3">
    <source>
        <dbReference type="Proteomes" id="UP000319103"/>
    </source>
</evidence>
<dbReference type="AlphaFoldDB" id="A0A540W9I0"/>
<dbReference type="RefSeq" id="WP_141636052.1">
    <property type="nucleotide sequence ID" value="NZ_VIGB01000003.1"/>
</dbReference>
<evidence type="ECO:0000256" key="1">
    <source>
        <dbReference type="SAM" id="MobiDB-lite"/>
    </source>
</evidence>
<comment type="caution">
    <text evidence="2">The sequence shown here is derived from an EMBL/GenBank/DDBJ whole genome shotgun (WGS) entry which is preliminary data.</text>
</comment>
<feature type="region of interest" description="Disordered" evidence="1">
    <location>
        <begin position="182"/>
        <end position="204"/>
    </location>
</feature>
<organism evidence="2 3">
    <name type="scientific">Kitasatospora acidiphila</name>
    <dbReference type="NCBI Taxonomy" id="2567942"/>
    <lineage>
        <taxon>Bacteria</taxon>
        <taxon>Bacillati</taxon>
        <taxon>Actinomycetota</taxon>
        <taxon>Actinomycetes</taxon>
        <taxon>Kitasatosporales</taxon>
        <taxon>Streptomycetaceae</taxon>
        <taxon>Kitasatospora</taxon>
    </lineage>
</organism>
<dbReference type="OrthoDB" id="4275637at2"/>
<keyword evidence="3" id="KW-1185">Reference proteome</keyword>
<reference evidence="2 3" key="1">
    <citation type="submission" date="2019-06" db="EMBL/GenBank/DDBJ databases">
        <title>Description of Kitasatospora acidophila sp. nov. isolated from pine grove soil, and reclassification of Streptomyces novaecaesareae to Kitasatospora novaeceasareae comb. nov.</title>
        <authorList>
            <person name="Kim M.J."/>
        </authorList>
    </citation>
    <scope>NUCLEOTIDE SEQUENCE [LARGE SCALE GENOMIC DNA]</scope>
    <source>
        <strain evidence="2 3">MMS16-CNU292</strain>
    </source>
</reference>
<dbReference type="EMBL" id="VIGB01000003">
    <property type="protein sequence ID" value="TQF05577.1"/>
    <property type="molecule type" value="Genomic_DNA"/>
</dbReference>
<protein>
    <submittedName>
        <fullName evidence="2">Uncharacterized protein</fullName>
    </submittedName>
</protein>